<sequence length="203" mass="24419">MVNLNMTNINLESLCNYYNPHNIYTKEGIREVEEINIFENEKILYTTRWFLDKAKNPKKGIICIPSDLQTKRKIDLNLKDAFYIPKKREYYQRNSKSRIILYIPAEQLTIKEISRKTFDNGTSTYNNVFYEVVGFDCYFESKEDERITDKNKIERKIIDLIENSDFKDRSYDLRLDTDKIESETKEILKLIKKIKRLRDKQND</sequence>
<accession>X1BKQ7</accession>
<organism evidence="1">
    <name type="scientific">marine sediment metagenome</name>
    <dbReference type="NCBI Taxonomy" id="412755"/>
    <lineage>
        <taxon>unclassified sequences</taxon>
        <taxon>metagenomes</taxon>
        <taxon>ecological metagenomes</taxon>
    </lineage>
</organism>
<gene>
    <name evidence="1" type="ORF">S01H4_21686</name>
</gene>
<dbReference type="EMBL" id="BART01009849">
    <property type="protein sequence ID" value="GAG81777.1"/>
    <property type="molecule type" value="Genomic_DNA"/>
</dbReference>
<name>X1BKQ7_9ZZZZ</name>
<comment type="caution">
    <text evidence="1">The sequence shown here is derived from an EMBL/GenBank/DDBJ whole genome shotgun (WGS) entry which is preliminary data.</text>
</comment>
<proteinExistence type="predicted"/>
<reference evidence="1" key="1">
    <citation type="journal article" date="2014" name="Front. Microbiol.">
        <title>High frequency of phylogenetically diverse reductive dehalogenase-homologous genes in deep subseafloor sedimentary metagenomes.</title>
        <authorList>
            <person name="Kawai M."/>
            <person name="Futagami T."/>
            <person name="Toyoda A."/>
            <person name="Takaki Y."/>
            <person name="Nishi S."/>
            <person name="Hori S."/>
            <person name="Arai W."/>
            <person name="Tsubouchi T."/>
            <person name="Morono Y."/>
            <person name="Uchiyama I."/>
            <person name="Ito T."/>
            <person name="Fujiyama A."/>
            <person name="Inagaki F."/>
            <person name="Takami H."/>
        </authorList>
    </citation>
    <scope>NUCLEOTIDE SEQUENCE</scope>
    <source>
        <strain evidence="1">Expedition CK06-06</strain>
    </source>
</reference>
<dbReference type="AlphaFoldDB" id="X1BKQ7"/>
<protein>
    <submittedName>
        <fullName evidence="1">Uncharacterized protein</fullName>
    </submittedName>
</protein>
<evidence type="ECO:0000313" key="1">
    <source>
        <dbReference type="EMBL" id="GAG81777.1"/>
    </source>
</evidence>